<proteinExistence type="predicted"/>
<evidence type="ECO:0000259" key="1">
    <source>
        <dbReference type="Pfam" id="PF14343"/>
    </source>
</evidence>
<dbReference type="PROSITE" id="PS51257">
    <property type="entry name" value="PROKAR_LIPOPROTEIN"/>
    <property type="match status" value="1"/>
</dbReference>
<dbReference type="RefSeq" id="WP_072783794.1">
    <property type="nucleotide sequence ID" value="NZ_CP045292.1"/>
</dbReference>
<dbReference type="AlphaFoldDB" id="A0A1M6HQZ1"/>
<accession>A0A1M6HQZ1</accession>
<reference evidence="2 3" key="1">
    <citation type="submission" date="2016-11" db="EMBL/GenBank/DDBJ databases">
        <authorList>
            <person name="Jaros S."/>
            <person name="Januszkiewicz K."/>
            <person name="Wedrychowicz H."/>
        </authorList>
    </citation>
    <scope>NUCLEOTIDE SEQUENCE [LARGE SCALE GENOMIC DNA]</scope>
    <source>
        <strain evidence="2 3">DSM 22807</strain>
    </source>
</reference>
<keyword evidence="3" id="KW-1185">Reference proteome</keyword>
<dbReference type="STRING" id="683124.SAMN05444337_1616"/>
<protein>
    <submittedName>
        <fullName evidence="2">PrcB C-terminal</fullName>
    </submittedName>
</protein>
<evidence type="ECO:0000313" key="3">
    <source>
        <dbReference type="Proteomes" id="UP000184232"/>
    </source>
</evidence>
<sequence length="144" mass="16219">MKKILLISFSSLLFSCGSPTKVFENTQFDNIYKAQNSGKSNSGFEVLDSNEEYLAFVEKMKLDQVEDVHLFEPDFENNSVIAVFMGQKSSGGYEIEVESLYWVDSVLHVKTKKINPKKGEMSTMALTSPYCLTIIPKAKTIVLE</sequence>
<dbReference type="Pfam" id="PF14343">
    <property type="entry name" value="PrcB_C"/>
    <property type="match status" value="1"/>
</dbReference>
<gene>
    <name evidence="2" type="ORF">SAMN05444337_1616</name>
</gene>
<dbReference type="InterPro" id="IPR025748">
    <property type="entry name" value="PrcB_C_dom"/>
</dbReference>
<feature type="domain" description="PrcB C-terminal" evidence="1">
    <location>
        <begin position="80"/>
        <end position="133"/>
    </location>
</feature>
<dbReference type="Proteomes" id="UP000184232">
    <property type="component" value="Unassembled WGS sequence"/>
</dbReference>
<dbReference type="EMBL" id="FQZH01000002">
    <property type="protein sequence ID" value="SHJ24553.1"/>
    <property type="molecule type" value="Genomic_DNA"/>
</dbReference>
<evidence type="ECO:0000313" key="2">
    <source>
        <dbReference type="EMBL" id="SHJ24553.1"/>
    </source>
</evidence>
<name>A0A1M6HQZ1_9FLAO</name>
<organism evidence="2 3">
    <name type="scientific">Flavobacterium haoranii</name>
    <dbReference type="NCBI Taxonomy" id="683124"/>
    <lineage>
        <taxon>Bacteria</taxon>
        <taxon>Pseudomonadati</taxon>
        <taxon>Bacteroidota</taxon>
        <taxon>Flavobacteriia</taxon>
        <taxon>Flavobacteriales</taxon>
        <taxon>Flavobacteriaceae</taxon>
        <taxon>Flavobacterium</taxon>
    </lineage>
</organism>